<evidence type="ECO:0000256" key="2">
    <source>
        <dbReference type="SAM" id="SignalP"/>
    </source>
</evidence>
<evidence type="ECO:0000313" key="5">
    <source>
        <dbReference type="Proteomes" id="UP000663862"/>
    </source>
</evidence>
<dbReference type="PANTHER" id="PTHR12670">
    <property type="entry name" value="CERAMIDASE"/>
    <property type="match status" value="1"/>
</dbReference>
<protein>
    <recommendedName>
        <fullName evidence="1">Neutral ceramidase</fullName>
    </recommendedName>
</protein>
<dbReference type="GO" id="GO:0005576">
    <property type="term" value="C:extracellular region"/>
    <property type="evidence" value="ECO:0007669"/>
    <property type="project" value="TreeGrafter"/>
</dbReference>
<comment type="caution">
    <text evidence="4">The sequence shown here is derived from an EMBL/GenBank/DDBJ whole genome shotgun (WGS) entry which is preliminary data.</text>
</comment>
<evidence type="ECO:0000313" key="4">
    <source>
        <dbReference type="EMBL" id="CAF4711385.1"/>
    </source>
</evidence>
<dbReference type="GO" id="GO:0042759">
    <property type="term" value="P:long-chain fatty acid biosynthetic process"/>
    <property type="evidence" value="ECO:0007669"/>
    <property type="project" value="TreeGrafter"/>
</dbReference>
<dbReference type="GO" id="GO:0016020">
    <property type="term" value="C:membrane"/>
    <property type="evidence" value="ECO:0007669"/>
    <property type="project" value="GOC"/>
</dbReference>
<dbReference type="InterPro" id="IPR031329">
    <property type="entry name" value="NEUT/ALK_ceramidase_N"/>
</dbReference>
<dbReference type="GO" id="GO:0017040">
    <property type="term" value="F:N-acylsphingosine amidohydrolase activity"/>
    <property type="evidence" value="ECO:0007669"/>
    <property type="project" value="InterPro"/>
</dbReference>
<reference evidence="4" key="1">
    <citation type="submission" date="2021-02" db="EMBL/GenBank/DDBJ databases">
        <authorList>
            <person name="Nowell W R."/>
        </authorList>
    </citation>
    <scope>NUCLEOTIDE SEQUENCE</scope>
</reference>
<dbReference type="GO" id="GO:0046514">
    <property type="term" value="P:ceramide catabolic process"/>
    <property type="evidence" value="ECO:0007669"/>
    <property type="project" value="InterPro"/>
</dbReference>
<sequence>MIIRLHLSAIVLILSLISLIKAKQNDPGQFLVGAGIYDITGQVAEIGFMGYAVPKQRGRGLLQRMRSRAFIIGDVNKEENRVVYV</sequence>
<dbReference type="PANTHER" id="PTHR12670:SF1">
    <property type="entry name" value="NEUTRAL CERAMIDASE"/>
    <property type="match status" value="1"/>
</dbReference>
<gene>
    <name evidence="4" type="ORF">TSG867_LOCUS33741</name>
</gene>
<keyword evidence="2" id="KW-0732">Signal</keyword>
<proteinExistence type="predicted"/>
<feature type="domain" description="Neutral/alkaline non-lysosomal ceramidase N-terminal" evidence="3">
    <location>
        <begin position="30"/>
        <end position="85"/>
    </location>
</feature>
<evidence type="ECO:0000259" key="3">
    <source>
        <dbReference type="Pfam" id="PF04734"/>
    </source>
</evidence>
<dbReference type="Pfam" id="PF04734">
    <property type="entry name" value="Ceramidase_alk"/>
    <property type="match status" value="1"/>
</dbReference>
<evidence type="ECO:0000256" key="1">
    <source>
        <dbReference type="ARBA" id="ARBA00019235"/>
    </source>
</evidence>
<feature type="non-terminal residue" evidence="4">
    <location>
        <position position="1"/>
    </location>
</feature>
<organism evidence="4 5">
    <name type="scientific">Rotaria socialis</name>
    <dbReference type="NCBI Taxonomy" id="392032"/>
    <lineage>
        <taxon>Eukaryota</taxon>
        <taxon>Metazoa</taxon>
        <taxon>Spiralia</taxon>
        <taxon>Gnathifera</taxon>
        <taxon>Rotifera</taxon>
        <taxon>Eurotatoria</taxon>
        <taxon>Bdelloidea</taxon>
        <taxon>Philodinida</taxon>
        <taxon>Philodinidae</taxon>
        <taxon>Rotaria</taxon>
    </lineage>
</organism>
<accession>A0A821IVM7</accession>
<dbReference type="GO" id="GO:0046512">
    <property type="term" value="P:sphingosine biosynthetic process"/>
    <property type="evidence" value="ECO:0007669"/>
    <property type="project" value="TreeGrafter"/>
</dbReference>
<feature type="chain" id="PRO_5033007279" description="Neutral ceramidase" evidence="2">
    <location>
        <begin position="23"/>
        <end position="85"/>
    </location>
</feature>
<dbReference type="EMBL" id="CAJOBQ010011850">
    <property type="protein sequence ID" value="CAF4711385.1"/>
    <property type="molecule type" value="Genomic_DNA"/>
</dbReference>
<dbReference type="AlphaFoldDB" id="A0A821IVM7"/>
<dbReference type="InterPro" id="IPR006823">
    <property type="entry name" value="Ceramidase_alk"/>
</dbReference>
<feature type="signal peptide" evidence="2">
    <location>
        <begin position="1"/>
        <end position="22"/>
    </location>
</feature>
<name>A0A821IVM7_9BILA</name>
<dbReference type="Proteomes" id="UP000663862">
    <property type="component" value="Unassembled WGS sequence"/>
</dbReference>